<protein>
    <submittedName>
        <fullName evidence="1">Uncharacterized protein</fullName>
    </submittedName>
</protein>
<name>A0AC60P304_IXOPE</name>
<dbReference type="EMBL" id="JABSTQ010011237">
    <property type="protein sequence ID" value="KAG0413735.1"/>
    <property type="molecule type" value="Genomic_DNA"/>
</dbReference>
<accession>A0AC60P304</accession>
<dbReference type="Proteomes" id="UP000805193">
    <property type="component" value="Unassembled WGS sequence"/>
</dbReference>
<evidence type="ECO:0000313" key="2">
    <source>
        <dbReference type="Proteomes" id="UP000805193"/>
    </source>
</evidence>
<gene>
    <name evidence="1" type="ORF">HPB47_009125</name>
</gene>
<proteinExistence type="predicted"/>
<keyword evidence="2" id="KW-1185">Reference proteome</keyword>
<evidence type="ECO:0000313" key="1">
    <source>
        <dbReference type="EMBL" id="KAG0413735.1"/>
    </source>
</evidence>
<reference evidence="1 2" key="1">
    <citation type="journal article" date="2020" name="Cell">
        <title>Large-Scale Comparative Analyses of Tick Genomes Elucidate Their Genetic Diversity and Vector Capacities.</title>
        <authorList>
            <consortium name="Tick Genome and Microbiome Consortium (TIGMIC)"/>
            <person name="Jia N."/>
            <person name="Wang J."/>
            <person name="Shi W."/>
            <person name="Du L."/>
            <person name="Sun Y."/>
            <person name="Zhan W."/>
            <person name="Jiang J.F."/>
            <person name="Wang Q."/>
            <person name="Zhang B."/>
            <person name="Ji P."/>
            <person name="Bell-Sakyi L."/>
            <person name="Cui X.M."/>
            <person name="Yuan T.T."/>
            <person name="Jiang B.G."/>
            <person name="Yang W.F."/>
            <person name="Lam T.T."/>
            <person name="Chang Q.C."/>
            <person name="Ding S.J."/>
            <person name="Wang X.J."/>
            <person name="Zhu J.G."/>
            <person name="Ruan X.D."/>
            <person name="Zhao L."/>
            <person name="Wei J.T."/>
            <person name="Ye R.Z."/>
            <person name="Que T.C."/>
            <person name="Du C.H."/>
            <person name="Zhou Y.H."/>
            <person name="Cheng J.X."/>
            <person name="Dai P.F."/>
            <person name="Guo W.B."/>
            <person name="Han X.H."/>
            <person name="Huang E.J."/>
            <person name="Li L.F."/>
            <person name="Wei W."/>
            <person name="Gao Y.C."/>
            <person name="Liu J.Z."/>
            <person name="Shao H.Z."/>
            <person name="Wang X."/>
            <person name="Wang C.C."/>
            <person name="Yang T.C."/>
            <person name="Huo Q.B."/>
            <person name="Li W."/>
            <person name="Chen H.Y."/>
            <person name="Chen S.E."/>
            <person name="Zhou L.G."/>
            <person name="Ni X.B."/>
            <person name="Tian J.H."/>
            <person name="Sheng Y."/>
            <person name="Liu T."/>
            <person name="Pan Y.S."/>
            <person name="Xia L.Y."/>
            <person name="Li J."/>
            <person name="Zhao F."/>
            <person name="Cao W.C."/>
        </authorList>
    </citation>
    <scope>NUCLEOTIDE SEQUENCE [LARGE SCALE GENOMIC DNA]</scope>
    <source>
        <strain evidence="1">Iper-2018</strain>
    </source>
</reference>
<comment type="caution">
    <text evidence="1">The sequence shown here is derived from an EMBL/GenBank/DDBJ whole genome shotgun (WGS) entry which is preliminary data.</text>
</comment>
<sequence length="311" mass="33992">MKVWSEGGQRRKASGAGGSPGETAMEAQSDPFKEEFKFYKRRSVRPDLSGVVDALRDDCSGALRPRALSEQLSQADCERLGLRAEWPPAAYELVDAPGLLLLPDPFTAEGQRRWVRRCLEEYARPPHLTNVKAPATVLRAGDPFYGALRWATVGLHHDWDTKVYDGARRSPFPDCLRDLATGLARLAGFGAFRPEAAIVNYYAMDSALGGHVDNSELALDAPVVSASFGQTAVFLVGGATRERRPRALLLRSGDVLVMSGPARLAYHAVPRVLPAGDDRPWAGGDAQWEPLEAYLDTHRISISVRQVFPAS</sequence>
<organism evidence="1 2">
    <name type="scientific">Ixodes persulcatus</name>
    <name type="common">Taiga tick</name>
    <dbReference type="NCBI Taxonomy" id="34615"/>
    <lineage>
        <taxon>Eukaryota</taxon>
        <taxon>Metazoa</taxon>
        <taxon>Ecdysozoa</taxon>
        <taxon>Arthropoda</taxon>
        <taxon>Chelicerata</taxon>
        <taxon>Arachnida</taxon>
        <taxon>Acari</taxon>
        <taxon>Parasitiformes</taxon>
        <taxon>Ixodida</taxon>
        <taxon>Ixodoidea</taxon>
        <taxon>Ixodidae</taxon>
        <taxon>Ixodinae</taxon>
        <taxon>Ixodes</taxon>
    </lineage>
</organism>